<keyword evidence="2" id="KW-1185">Reference proteome</keyword>
<protein>
    <recommendedName>
        <fullName evidence="3">DUF4397 domain-containing protein</fullName>
    </recommendedName>
</protein>
<name>A0A556QSF4_9BACT</name>
<dbReference type="Proteomes" id="UP000315648">
    <property type="component" value="Unassembled WGS sequence"/>
</dbReference>
<reference evidence="1 2" key="1">
    <citation type="submission" date="2019-07" db="EMBL/GenBank/DDBJ databases">
        <title>Description of 53C-WASEF.</title>
        <authorList>
            <person name="Pitt A."/>
            <person name="Hahn M.W."/>
        </authorList>
    </citation>
    <scope>NUCLEOTIDE SEQUENCE [LARGE SCALE GENOMIC DNA]</scope>
    <source>
        <strain evidence="1 2">53C-WASEF</strain>
    </source>
</reference>
<evidence type="ECO:0008006" key="3">
    <source>
        <dbReference type="Google" id="ProtNLM"/>
    </source>
</evidence>
<comment type="caution">
    <text evidence="1">The sequence shown here is derived from an EMBL/GenBank/DDBJ whole genome shotgun (WGS) entry which is preliminary data.</text>
</comment>
<proteinExistence type="predicted"/>
<evidence type="ECO:0000313" key="1">
    <source>
        <dbReference type="EMBL" id="TSJ79570.1"/>
    </source>
</evidence>
<accession>A0A556QSF4</accession>
<dbReference type="EMBL" id="VMBG01000001">
    <property type="protein sequence ID" value="TSJ79570.1"/>
    <property type="molecule type" value="Genomic_DNA"/>
</dbReference>
<dbReference type="RefSeq" id="WP_144230111.1">
    <property type="nucleotide sequence ID" value="NZ_CBCRVV010000032.1"/>
</dbReference>
<gene>
    <name evidence="1" type="ORF">FPL22_09875</name>
</gene>
<sequence length="234" mass="25209">MNCFIRHFILPVVLLGTLHAQIPAADLPAEEQVSLQFRLMAWLGDVPALNYGRHQKIDLTETATVSEIQTYSGPITLKFTTAVEKPDPRKPAPVVASVLLPKDSKRVTLLTVPAGRARYAMYVIPEDPAGLPAKHTRIHNLTTDRLLVALGTNAPVELAPATSVIATAEGAALVIRVARKTNGQWRELFNNVVEMSDTGGPNIMLIHGQQGAGLGMFAVPMWPATKPETSAATP</sequence>
<organism evidence="1 2">
    <name type="scientific">Rariglobus hedericola</name>
    <dbReference type="NCBI Taxonomy" id="2597822"/>
    <lineage>
        <taxon>Bacteria</taxon>
        <taxon>Pseudomonadati</taxon>
        <taxon>Verrucomicrobiota</taxon>
        <taxon>Opitutia</taxon>
        <taxon>Opitutales</taxon>
        <taxon>Opitutaceae</taxon>
        <taxon>Rariglobus</taxon>
    </lineage>
</organism>
<evidence type="ECO:0000313" key="2">
    <source>
        <dbReference type="Proteomes" id="UP000315648"/>
    </source>
</evidence>
<dbReference type="AlphaFoldDB" id="A0A556QSF4"/>
<dbReference type="OrthoDB" id="9949911at2"/>